<keyword evidence="4" id="KW-1185">Reference proteome</keyword>
<protein>
    <submittedName>
        <fullName evidence="3">Uncharacterized protein</fullName>
    </submittedName>
</protein>
<feature type="chain" id="PRO_5044838112" evidence="2">
    <location>
        <begin position="21"/>
        <end position="154"/>
    </location>
</feature>
<proteinExistence type="predicted"/>
<organism evidence="3 4">
    <name type="scientific">Flemingia macrophylla</name>
    <dbReference type="NCBI Taxonomy" id="520843"/>
    <lineage>
        <taxon>Eukaryota</taxon>
        <taxon>Viridiplantae</taxon>
        <taxon>Streptophyta</taxon>
        <taxon>Embryophyta</taxon>
        <taxon>Tracheophyta</taxon>
        <taxon>Spermatophyta</taxon>
        <taxon>Magnoliopsida</taxon>
        <taxon>eudicotyledons</taxon>
        <taxon>Gunneridae</taxon>
        <taxon>Pentapetalae</taxon>
        <taxon>rosids</taxon>
        <taxon>fabids</taxon>
        <taxon>Fabales</taxon>
        <taxon>Fabaceae</taxon>
        <taxon>Papilionoideae</taxon>
        <taxon>50 kb inversion clade</taxon>
        <taxon>NPAAA clade</taxon>
        <taxon>indigoferoid/millettioid clade</taxon>
        <taxon>Phaseoleae</taxon>
        <taxon>Flemingia</taxon>
    </lineage>
</organism>
<comment type="caution">
    <text evidence="3">The sequence shown here is derived from an EMBL/GenBank/DDBJ whole genome shotgun (WGS) entry which is preliminary data.</text>
</comment>
<evidence type="ECO:0000313" key="4">
    <source>
        <dbReference type="Proteomes" id="UP001603857"/>
    </source>
</evidence>
<evidence type="ECO:0000256" key="1">
    <source>
        <dbReference type="SAM" id="MobiDB-lite"/>
    </source>
</evidence>
<feature type="region of interest" description="Disordered" evidence="1">
    <location>
        <begin position="81"/>
        <end position="118"/>
    </location>
</feature>
<sequence>MFSIVQQFVLFTYWVHTSVAAFYTNGSEMFSHSLLLLFVAILSMDADEKLLDEGESLEGFDCKSRKDLSQMGNDVLVTVGSISQDEQRKSTSSKRQEDWKGNLGQKSTEVNSTPGEVDGCEIDHKTIDSVLARGERLDSLVEKSSIECFASQYT</sequence>
<name>A0ABD1LIA8_9FABA</name>
<gene>
    <name evidence="3" type="ORF">Fmac_027642</name>
</gene>
<dbReference type="Proteomes" id="UP001603857">
    <property type="component" value="Unassembled WGS sequence"/>
</dbReference>
<feature type="compositionally biased region" description="Basic and acidic residues" evidence="1">
    <location>
        <begin position="85"/>
        <end position="100"/>
    </location>
</feature>
<reference evidence="3 4" key="1">
    <citation type="submission" date="2024-08" db="EMBL/GenBank/DDBJ databases">
        <title>Insights into the chromosomal genome structure of Flemingia macrophylla.</title>
        <authorList>
            <person name="Ding Y."/>
            <person name="Zhao Y."/>
            <person name="Bi W."/>
            <person name="Wu M."/>
            <person name="Zhao G."/>
            <person name="Gong Y."/>
            <person name="Li W."/>
            <person name="Zhang P."/>
        </authorList>
    </citation>
    <scope>NUCLEOTIDE SEQUENCE [LARGE SCALE GENOMIC DNA]</scope>
    <source>
        <strain evidence="3">DYQJB</strain>
        <tissue evidence="3">Leaf</tissue>
    </source>
</reference>
<evidence type="ECO:0000313" key="3">
    <source>
        <dbReference type="EMBL" id="KAL2323263.1"/>
    </source>
</evidence>
<dbReference type="EMBL" id="JBGMDY010000009">
    <property type="protein sequence ID" value="KAL2323263.1"/>
    <property type="molecule type" value="Genomic_DNA"/>
</dbReference>
<feature type="compositionally biased region" description="Polar residues" evidence="1">
    <location>
        <begin position="104"/>
        <end position="114"/>
    </location>
</feature>
<accession>A0ABD1LIA8</accession>
<keyword evidence="2" id="KW-0732">Signal</keyword>
<feature type="signal peptide" evidence="2">
    <location>
        <begin position="1"/>
        <end position="20"/>
    </location>
</feature>
<dbReference type="Gene3D" id="1.20.5.110">
    <property type="match status" value="1"/>
</dbReference>
<dbReference type="InterPro" id="IPR001388">
    <property type="entry name" value="Synaptobrevin-like"/>
</dbReference>
<evidence type="ECO:0000256" key="2">
    <source>
        <dbReference type="SAM" id="SignalP"/>
    </source>
</evidence>
<dbReference type="PROSITE" id="PS00417">
    <property type="entry name" value="SYNAPTOBREVIN"/>
    <property type="match status" value="1"/>
</dbReference>
<dbReference type="AlphaFoldDB" id="A0ABD1LIA8"/>